<accession>E9HSZ8</accession>
<evidence type="ECO:0000313" key="1">
    <source>
        <dbReference type="EMBL" id="EFX65132.1"/>
    </source>
</evidence>
<dbReference type="PhylomeDB" id="E9HSZ8"/>
<proteinExistence type="predicted"/>
<evidence type="ECO:0000313" key="2">
    <source>
        <dbReference type="Proteomes" id="UP000000305"/>
    </source>
</evidence>
<reference evidence="1 2" key="1">
    <citation type="journal article" date="2011" name="Science">
        <title>The ecoresponsive genome of Daphnia pulex.</title>
        <authorList>
            <person name="Colbourne J.K."/>
            <person name="Pfrender M.E."/>
            <person name="Gilbert D."/>
            <person name="Thomas W.K."/>
            <person name="Tucker A."/>
            <person name="Oakley T.H."/>
            <person name="Tokishita S."/>
            <person name="Aerts A."/>
            <person name="Arnold G.J."/>
            <person name="Basu M.K."/>
            <person name="Bauer D.J."/>
            <person name="Caceres C.E."/>
            <person name="Carmel L."/>
            <person name="Casola C."/>
            <person name="Choi J.H."/>
            <person name="Detter J.C."/>
            <person name="Dong Q."/>
            <person name="Dusheyko S."/>
            <person name="Eads B.D."/>
            <person name="Frohlich T."/>
            <person name="Geiler-Samerotte K.A."/>
            <person name="Gerlach D."/>
            <person name="Hatcher P."/>
            <person name="Jogdeo S."/>
            <person name="Krijgsveld J."/>
            <person name="Kriventseva E.V."/>
            <person name="Kultz D."/>
            <person name="Laforsch C."/>
            <person name="Lindquist E."/>
            <person name="Lopez J."/>
            <person name="Manak J.R."/>
            <person name="Muller J."/>
            <person name="Pangilinan J."/>
            <person name="Patwardhan R.P."/>
            <person name="Pitluck S."/>
            <person name="Pritham E.J."/>
            <person name="Rechtsteiner A."/>
            <person name="Rho M."/>
            <person name="Rogozin I.B."/>
            <person name="Sakarya O."/>
            <person name="Salamov A."/>
            <person name="Schaack S."/>
            <person name="Shapiro H."/>
            <person name="Shiga Y."/>
            <person name="Skalitzky C."/>
            <person name="Smith Z."/>
            <person name="Souvorov A."/>
            <person name="Sung W."/>
            <person name="Tang Z."/>
            <person name="Tsuchiya D."/>
            <person name="Tu H."/>
            <person name="Vos H."/>
            <person name="Wang M."/>
            <person name="Wolf Y.I."/>
            <person name="Yamagata H."/>
            <person name="Yamada T."/>
            <person name="Ye Y."/>
            <person name="Shaw J.R."/>
            <person name="Andrews J."/>
            <person name="Crease T.J."/>
            <person name="Tang H."/>
            <person name="Lucas S.M."/>
            <person name="Robertson H.M."/>
            <person name="Bork P."/>
            <person name="Koonin E.V."/>
            <person name="Zdobnov E.M."/>
            <person name="Grigoriev I.V."/>
            <person name="Lynch M."/>
            <person name="Boore J.L."/>
        </authorList>
    </citation>
    <scope>NUCLEOTIDE SEQUENCE [LARGE SCALE GENOMIC DNA]</scope>
</reference>
<protein>
    <submittedName>
        <fullName evidence="1">Uncharacterized protein</fullName>
    </submittedName>
</protein>
<dbReference type="HOGENOM" id="CLU_1410150_0_0_1"/>
<dbReference type="KEGG" id="dpx:DAPPUDRAFT_117526"/>
<dbReference type="PANTHER" id="PTHR46486:SF1">
    <property type="entry name" value="CCHC-TYPE DOMAIN-CONTAINING PROTEIN"/>
    <property type="match status" value="1"/>
</dbReference>
<keyword evidence="2" id="KW-1185">Reference proteome</keyword>
<dbReference type="Proteomes" id="UP000000305">
    <property type="component" value="Unassembled WGS sequence"/>
</dbReference>
<dbReference type="AlphaFoldDB" id="E9HSZ8"/>
<dbReference type="PANTHER" id="PTHR46486">
    <property type="entry name" value="CCHC-TYPE DOMAIN-CONTAINING PROTEIN"/>
    <property type="match status" value="1"/>
</dbReference>
<dbReference type="EMBL" id="GL732762">
    <property type="protein sequence ID" value="EFX65132.1"/>
    <property type="molecule type" value="Genomic_DNA"/>
</dbReference>
<sequence>MRDIWTSHGGNLDDGQFLIIFNNNSKIQLIQARIAPYVHGDKEVLYFFEKFNDPLFQCDLQDRQILVIASVLSVGDQFVRVTHFKSVDVSAILGKHIVPQKHVLKGRTIQVLIKDPNVDEKFFRISDYPSNVNIDALKVRLGDFGTLLDIHQDQYAKTIAVMVLCLTVKITVRMTLSSTNPSYLQVDDLKVYVR</sequence>
<organism evidence="1 2">
    <name type="scientific">Daphnia pulex</name>
    <name type="common">Water flea</name>
    <dbReference type="NCBI Taxonomy" id="6669"/>
    <lineage>
        <taxon>Eukaryota</taxon>
        <taxon>Metazoa</taxon>
        <taxon>Ecdysozoa</taxon>
        <taxon>Arthropoda</taxon>
        <taxon>Crustacea</taxon>
        <taxon>Branchiopoda</taxon>
        <taxon>Diplostraca</taxon>
        <taxon>Cladocera</taxon>
        <taxon>Anomopoda</taxon>
        <taxon>Daphniidae</taxon>
        <taxon>Daphnia</taxon>
    </lineage>
</organism>
<gene>
    <name evidence="1" type="ORF">DAPPUDRAFT_117526</name>
</gene>
<name>E9HSZ8_DAPPU</name>
<dbReference type="InParanoid" id="E9HSZ8"/>